<dbReference type="Proteomes" id="UP000183107">
    <property type="component" value="Unassembled WGS sequence"/>
</dbReference>
<accession>A0A1I4YGC3</accession>
<dbReference type="AlphaFoldDB" id="A0A1I4YGC3"/>
<keyword evidence="1" id="KW-0732">Signal</keyword>
<evidence type="ECO:0000313" key="4">
    <source>
        <dbReference type="Proteomes" id="UP000183107"/>
    </source>
</evidence>
<dbReference type="InterPro" id="IPR027372">
    <property type="entry name" value="Phytase-like_dom"/>
</dbReference>
<dbReference type="EMBL" id="FOVJ01000001">
    <property type="protein sequence ID" value="SFN36660.1"/>
    <property type="molecule type" value="Genomic_DNA"/>
</dbReference>
<evidence type="ECO:0000256" key="1">
    <source>
        <dbReference type="SAM" id="SignalP"/>
    </source>
</evidence>
<dbReference type="OrthoDB" id="9798539at2"/>
<evidence type="ECO:0000313" key="3">
    <source>
        <dbReference type="EMBL" id="SFN36660.1"/>
    </source>
</evidence>
<dbReference type="PANTHER" id="PTHR37957">
    <property type="entry name" value="BLR7070 PROTEIN"/>
    <property type="match status" value="1"/>
</dbReference>
<reference evidence="4" key="1">
    <citation type="submission" date="2016-10" db="EMBL/GenBank/DDBJ databases">
        <authorList>
            <person name="Varghese N."/>
        </authorList>
    </citation>
    <scope>NUCLEOTIDE SEQUENCE [LARGE SCALE GENOMIC DNA]</scope>
    <source>
        <strain evidence="4">Nsp8</strain>
    </source>
</reference>
<gene>
    <name evidence="3" type="ORF">SAMN05216386_0669</name>
</gene>
<feature type="domain" description="Phytase-like" evidence="2">
    <location>
        <begin position="49"/>
        <end position="376"/>
    </location>
</feature>
<protein>
    <submittedName>
        <fullName evidence="3">Uncharacterized conserved protein</fullName>
    </submittedName>
</protein>
<organism evidence="3 4">
    <name type="scientific">Nitrosospira briensis</name>
    <dbReference type="NCBI Taxonomy" id="35799"/>
    <lineage>
        <taxon>Bacteria</taxon>
        <taxon>Pseudomonadati</taxon>
        <taxon>Pseudomonadota</taxon>
        <taxon>Betaproteobacteria</taxon>
        <taxon>Nitrosomonadales</taxon>
        <taxon>Nitrosomonadaceae</taxon>
        <taxon>Nitrosospira</taxon>
    </lineage>
</organism>
<feature type="signal peptide" evidence="1">
    <location>
        <begin position="1"/>
        <end position="23"/>
    </location>
</feature>
<keyword evidence="4" id="KW-1185">Reference proteome</keyword>
<name>A0A1I4YGC3_9PROT</name>
<dbReference type="SUPFAM" id="SSF50969">
    <property type="entry name" value="YVTN repeat-like/Quinoprotein amine dehydrogenase"/>
    <property type="match status" value="1"/>
</dbReference>
<sequence>MRIIRWVRIALAISFGITVSVHAADGSVGFGLSYIGQQIVPGKTRFNGTTIGGLSSLDYNPATGRYLAISDDRSKTSPARFYELSLDLSQFEPSDAPGMKGVTFHAVITIQRPDGDAFKRNSVDPEGMRFDRFRNKIYWCDEGQRSISAFRNPVVREMNPDGTHSREFSVPPRYYPRGSNMGIFPGDKGIYNNLGFESLAISIDGDTLYTATENGLAQESLPATILTGSRARILSFDIASGKPAAEYIYEVEPVAFIATSLGGFATNGLTGFVAIGDRQFITIERAFSLGAVAPGGSTGFNVQLYYADARDATDISEIKSIVGQSIQPVTKTLLLDLSEVKNTDGSRLAVGNIEGITLGPRFNGKHTVVLVADNNFSKKQLTQFIALEINQD</sequence>
<dbReference type="Pfam" id="PF13449">
    <property type="entry name" value="Phytase-like"/>
    <property type="match status" value="1"/>
</dbReference>
<feature type="chain" id="PRO_5010354525" evidence="1">
    <location>
        <begin position="24"/>
        <end position="392"/>
    </location>
</feature>
<dbReference type="RefSeq" id="WP_074794576.1">
    <property type="nucleotide sequence ID" value="NZ_FOVJ01000001.1"/>
</dbReference>
<evidence type="ECO:0000259" key="2">
    <source>
        <dbReference type="Pfam" id="PF13449"/>
    </source>
</evidence>
<dbReference type="PANTHER" id="PTHR37957:SF1">
    <property type="entry name" value="PHYTASE-LIKE DOMAIN-CONTAINING PROTEIN"/>
    <property type="match status" value="1"/>
</dbReference>
<proteinExistence type="predicted"/>
<dbReference type="InterPro" id="IPR011044">
    <property type="entry name" value="Quino_amine_DH_bsu"/>
</dbReference>